<dbReference type="GO" id="GO:0008483">
    <property type="term" value="F:transaminase activity"/>
    <property type="evidence" value="ECO:0007669"/>
    <property type="project" value="UniProtKB-KW"/>
</dbReference>
<dbReference type="Proteomes" id="UP000289340">
    <property type="component" value="Chromosome 16"/>
</dbReference>
<feature type="domain" description="Alliinase C-terminal" evidence="1">
    <location>
        <begin position="3"/>
        <end position="81"/>
    </location>
</feature>
<evidence type="ECO:0000313" key="2">
    <source>
        <dbReference type="EMBL" id="RZB61428.1"/>
    </source>
</evidence>
<dbReference type="GO" id="GO:0016846">
    <property type="term" value="F:carbon-sulfur lyase activity"/>
    <property type="evidence" value="ECO:0007669"/>
    <property type="project" value="InterPro"/>
</dbReference>
<accession>A0A445GJM5</accession>
<dbReference type="SUPFAM" id="SSF53383">
    <property type="entry name" value="PLP-dependent transferases"/>
    <property type="match status" value="1"/>
</dbReference>
<evidence type="ECO:0000313" key="3">
    <source>
        <dbReference type="Proteomes" id="UP000289340"/>
    </source>
</evidence>
<dbReference type="InterPro" id="IPR006948">
    <property type="entry name" value="Alliinase_C"/>
</dbReference>
<gene>
    <name evidence="2" type="ORF">D0Y65_043940</name>
</gene>
<sequence>MQLAGWHRMSYEYGDGSLISEESKALIRNVYAITEGKYIIFGAGATHLLNAVVHALSSNASSSLEEVVTSFPYYPVKLNITVPYITSKEL</sequence>
<evidence type="ECO:0000259" key="1">
    <source>
        <dbReference type="Pfam" id="PF04864"/>
    </source>
</evidence>
<comment type="caution">
    <text evidence="2">The sequence shown here is derived from an EMBL/GenBank/DDBJ whole genome shotgun (WGS) entry which is preliminary data.</text>
</comment>
<dbReference type="InterPro" id="IPR015421">
    <property type="entry name" value="PyrdxlP-dep_Trfase_major"/>
</dbReference>
<proteinExistence type="predicted"/>
<dbReference type="Gene3D" id="3.40.640.10">
    <property type="entry name" value="Type I PLP-dependent aspartate aminotransferase-like (Major domain)"/>
    <property type="match status" value="1"/>
</dbReference>
<keyword evidence="2" id="KW-0032">Aminotransferase</keyword>
<dbReference type="InterPro" id="IPR015424">
    <property type="entry name" value="PyrdxlP-dep_Trfase"/>
</dbReference>
<dbReference type="EMBL" id="QZWG01000016">
    <property type="protein sequence ID" value="RZB61428.1"/>
    <property type="molecule type" value="Genomic_DNA"/>
</dbReference>
<name>A0A445GJM5_GLYSO</name>
<dbReference type="AlphaFoldDB" id="A0A445GJM5"/>
<keyword evidence="3" id="KW-1185">Reference proteome</keyword>
<keyword evidence="2" id="KW-0808">Transferase</keyword>
<organism evidence="2 3">
    <name type="scientific">Glycine soja</name>
    <name type="common">Wild soybean</name>
    <dbReference type="NCBI Taxonomy" id="3848"/>
    <lineage>
        <taxon>Eukaryota</taxon>
        <taxon>Viridiplantae</taxon>
        <taxon>Streptophyta</taxon>
        <taxon>Embryophyta</taxon>
        <taxon>Tracheophyta</taxon>
        <taxon>Spermatophyta</taxon>
        <taxon>Magnoliopsida</taxon>
        <taxon>eudicotyledons</taxon>
        <taxon>Gunneridae</taxon>
        <taxon>Pentapetalae</taxon>
        <taxon>rosids</taxon>
        <taxon>fabids</taxon>
        <taxon>Fabales</taxon>
        <taxon>Fabaceae</taxon>
        <taxon>Papilionoideae</taxon>
        <taxon>50 kb inversion clade</taxon>
        <taxon>NPAAA clade</taxon>
        <taxon>indigoferoid/millettioid clade</taxon>
        <taxon>Phaseoleae</taxon>
        <taxon>Glycine</taxon>
        <taxon>Glycine subgen. Soja</taxon>
    </lineage>
</organism>
<reference evidence="2 3" key="1">
    <citation type="submission" date="2018-09" db="EMBL/GenBank/DDBJ databases">
        <title>A high-quality reference genome of wild soybean provides a powerful tool to mine soybean genomes.</title>
        <authorList>
            <person name="Xie M."/>
            <person name="Chung C.Y.L."/>
            <person name="Li M.-W."/>
            <person name="Wong F.-L."/>
            <person name="Chan T.-F."/>
            <person name="Lam H.-M."/>
        </authorList>
    </citation>
    <scope>NUCLEOTIDE SEQUENCE [LARGE SCALE GENOMIC DNA]</scope>
    <source>
        <strain evidence="3">cv. W05</strain>
        <tissue evidence="2">Hypocotyl of etiolated seedlings</tissue>
    </source>
</reference>
<dbReference type="Pfam" id="PF04864">
    <property type="entry name" value="Alliinase_C"/>
    <property type="match status" value="1"/>
</dbReference>
<protein>
    <submittedName>
        <fullName evidence="2">Tryptophan aminotransferase-related protein 4</fullName>
    </submittedName>
</protein>